<dbReference type="InterPro" id="IPR011009">
    <property type="entry name" value="Kinase-like_dom_sf"/>
</dbReference>
<dbReference type="PANTHER" id="PTHR37079:SF4">
    <property type="entry name" value="SERINE_THREONINE-PROTEIN KINASE ATM"/>
    <property type="match status" value="1"/>
</dbReference>
<sequence>MVLSLKEVLEQVRSDKIKDRQQGIEALEHIFADSEHVLRIDSEQDGKPWLKIFQAVFACVLADKAACIKKGSLADAQPIALSRLQRSAQLLRSLVDKAAPLLTRKVVKALVTHIVQMVNHRGSLLRPIASAYMSALCAILKQQHHVDHLDPDDWQHITSLCFDVLLGRELDAPPSTPDPTEWLASVATASDSAGQRRGLSLEDAVTAECLRHLMASTVAPLLGPEGLGLSLLADYTRFFIVFPVESSAHLPAMSGFVTVLEHIELNHTKQVADAALALRQVILALWKTKSHLLKVQLLLFLRISIPIIASCASGQSEVASPQSSVHKSAFAAEAFAFLELVHEAFLRDPDTRWALEPIRMDELVFCWPQQDRSGQSRPVSPFSNPAFYLAPHSNGQGSIAWCRISLQVDIIDALTTLESAHQSNRSPTPTPSGREGTNEPQQSMGISHRPALRVRSSNGKRGSDSLPSSPQKRRRTDLATDADSHQQGAWLRQLVEMISPTASTPNFGASAKLGALQLLTFLLLIRPDLIESATLVEARQGLLALATDTDSLLVSWSLVGLGAIVLALTSAGVKDSGVGILSADSSLHAWGIAVRKLQFPDTCRASAFLLNIMLATAVLSEDTLQPEVSRLVAEVDLQGPPVLCDSVCHLMTMLVQRTTSSRVYQHLDSRRKVGAWFASSFSPDDALQASSLSASSRPSALLLSYQDLYRLVNHIIADGASDCVEAPHTTMLGDDVADLLRRRWRLQPLRDLTLRSCTSSTSTAEKGDHSNTDPIRPSLLLIEPANRMLIALDRKLDACLGMLHSADAEVGAVPAVPYYAAIAVIHAALLTIDVGAQATSQSSSQRTARVKRCCQLILQIVDLTSAGGMSARERSLVLQQLGFLDPLDGSATYDDDDDTRPAALLTSPSKASGIAAVPASREEVSKPTPLSRTSDRVKQAWTVIREADMLEVMLSRCEELLEDILCGDEGSDPKSATIAESSSRDAFDDMQESSASSNLRTKATTLGSDISTEARDTIVGILVHVLAGVPRMLTESADSKRDEVVVALFFDCPVESMIPLAPVLFDLLHRDTLWMSQRDLVDALDRLGTDLLTPYRYARVPAARIAAVRAITAVVPLLLESFDEQSDLFDKVQKLGAFFADQIGRTKWPTPWQIQLACADFLAVCLKMDPDGCLRRSGSARASAFAPAPSLLAITTDADVRVRALGSPVAACVFEASSSDEEQMSQLYTSFRDGLPSDPTIPQHILTRALSLANVAIANSAVRRSALFHLLEIVLATNMLHATVQHLFAQVANRLGFPDSSSCYQAFAGQITWGMATNNYDPLQVPWKVLGFASKRDCLEATFTASGSMLLAAQTKEGRTQFDALVQLTKRTQQQGLQECLPFLTAAYLGFAVHAAQQQGSLDPTVVSQQTLHELSLLGFAESDTHSVLRDMIMTVDDLVVVSLLGLYFEPASTLTESRRAAVEALTQHNVKNGKILASLTPIPESCDLVLHEPSRPFFASAVVCAALSVLPCLGIEPFRKEVVYNVLRHTLHQIASSRFHNDQLRMCAALRIYIAMCGDSFWADDLNARTLIKSIELLLGQGHLRDEFRPISMYACLHSTLAKHAPEVLVSCVVTWSAEVAEKLAEAPASGDWLLESARAIAKTSPIATSATVLLWPVKLSSTEHSAIESLIDLDTVAFAMEACPRVCLHLASLQRIRSVLRKADKVKLEAFCHGSARKLLERMTESHAAGAARTGNDSWSDVVSDIFARIASAGELTQLQPNQPRLRQDGKDYGRSTEAFLATVDTGQTTGLSAAVVLTIHDLASALPLESSYQAFETLRGIATVVAVPLTSLHAAKVPSAIREELDRIRPSIASSHLSVVAAPPALLDPSLMHDRVSSDRWICRISAHLCEMICSFDQRSILRPVRHFVATNSAAAKSLFHILLLWLTVTDLEPAAGVSSSNTRKGSKARRSDIQEQARSLESCRKAVATHFEQVLQTNASDPACSATIVQALLALRSFRPVPAEPDKVCFWYPVDTCLLAKRCIACGLYSAAIFFVEHGVWEEEQSQASSTSQTRTRTELLHQAYMNIDDPDAFYGIKDGDVRELLLKRLHHEGQWLRAFQYHGADYEASASDGQTPSGRQASALGQSLSLLGFRHLVEGVSPASETREEPSQPTADRLGSGITTWDLPTNSSSALVGGNSVELVLKTLRQASVEQNVDGVLSQAVQSQLKSFCSIPAESIAAKRRLRGELLALGQIKDWRKASGALGPEEAVAHLRSIWTQADDGNRFEVTEKVLNTRQAVLEAARQRMQSHQIGDVLDGPAEQVARAERLLLVQLSRHSREHEKLQKAINATARAERIESALGDGANLAREEFAAVLWDQKEHPPAIQLLSQIVDHLAVTTQASAQQRRRGARLLALLAQWRATARSQHPREIDRSLFEPALKLIATLGASGAVQDPAVSAEASEIAYRWARFAEEHHRSSDAAEIVRLRRYIQSRVGEIAQNQRECERTTSKTEKSKLLQFQRQAEKMLRQDETRLSELEASRTHFLRRSVVMYARALSSTDAHDDAVARLVSLWFENADDIEVNRLLTGCLSSIPSRKFVPLMHQLSARLTEVPDQSDTMAPFQRNLTELLLRMCQDHPFHCLYAVFALIKTGADAKAASNRHGSGSSLIPPENSPHSQSPPILRSAAAEKIWNQIKRRPSLSKRIKTFEELCLAYVEWAEFDLASRADRYFQNSGAIKKGALRMPPSGELRLARLRNLDVPVATARLDIDPTCRYENFVSIVRYSETFTTAGGIHLPKISECIGSDGKRYKQLFKRDDDLRQDAVMQQVFRMVNELLQADRRTRERKLSIRTYTVLPLGPQCGLLEFVVNTVPLGEVLIALHARYRPHDITPMQARSKIREAQPTPAEAKLEAFLDVCEQMRPAFRYFFSDAQRMPRDWYETRLRYTRSVSTNSIVGHVLGLGDRHVSNILLDTESGELVHIDFGVAFDQGKLLPIPELVPFRLTRDIVDGMGIHGVEGTFRRCCEETLRVLRAHQDVIKTVLEVFRHDPLFAWTSNPIKVLRAQEDEESSLPAMSLERSGTTAGTSRSTPAPAPTAAARARVSRSTTPFAMPGEGAGVVGTDTAELSADRAVTSVMSKLSSSLSIEYTVNDLIQQAMDAGNLSAIFHGWQAAL</sequence>
<dbReference type="Gene3D" id="3.30.1010.10">
    <property type="entry name" value="Phosphatidylinositol 3-kinase Catalytic Subunit, Chain A, domain 4"/>
    <property type="match status" value="1"/>
</dbReference>
<evidence type="ECO:0000256" key="11">
    <source>
        <dbReference type="ARBA" id="ARBA00022777"/>
    </source>
</evidence>
<evidence type="ECO:0000256" key="7">
    <source>
        <dbReference type="ARBA" id="ARBA00022527"/>
    </source>
</evidence>
<evidence type="ECO:0000256" key="5">
    <source>
        <dbReference type="ARBA" id="ARBA00014619"/>
    </source>
</evidence>
<dbReference type="GO" id="GO:0004674">
    <property type="term" value="F:protein serine/threonine kinase activity"/>
    <property type="evidence" value="ECO:0007669"/>
    <property type="project" value="UniProtKB-KW"/>
</dbReference>
<evidence type="ECO:0000256" key="15">
    <source>
        <dbReference type="ARBA" id="ARBA00030020"/>
    </source>
</evidence>
<dbReference type="PROSITE" id="PS51189">
    <property type="entry name" value="FAT"/>
    <property type="match status" value="1"/>
</dbReference>
<dbReference type="PROSITE" id="PS51190">
    <property type="entry name" value="FATC"/>
    <property type="match status" value="1"/>
</dbReference>
<evidence type="ECO:0000256" key="18">
    <source>
        <dbReference type="ARBA" id="ARBA00032467"/>
    </source>
</evidence>
<evidence type="ECO:0000256" key="6">
    <source>
        <dbReference type="ARBA" id="ARBA00020288"/>
    </source>
</evidence>
<dbReference type="InterPro" id="IPR016024">
    <property type="entry name" value="ARM-type_fold"/>
</dbReference>
<dbReference type="OrthoDB" id="381190at2759"/>
<feature type="domain" description="FAT" evidence="23">
    <location>
        <begin position="2022"/>
        <end position="2640"/>
    </location>
</feature>
<dbReference type="GO" id="GO:0005634">
    <property type="term" value="C:nucleus"/>
    <property type="evidence" value="ECO:0007669"/>
    <property type="project" value="UniProtKB-SubCell"/>
</dbReference>
<dbReference type="InterPro" id="IPR021668">
    <property type="entry name" value="TAN"/>
</dbReference>
<dbReference type="HOGENOM" id="CLU_000178_11_0_1"/>
<organism evidence="25 26">
    <name type="scientific">Kalmanozyma brasiliensis (strain GHG001)</name>
    <name type="common">Yeast</name>
    <name type="synonym">Pseudozyma brasiliensis</name>
    <dbReference type="NCBI Taxonomy" id="1365824"/>
    <lineage>
        <taxon>Eukaryota</taxon>
        <taxon>Fungi</taxon>
        <taxon>Dikarya</taxon>
        <taxon>Basidiomycota</taxon>
        <taxon>Ustilaginomycotina</taxon>
        <taxon>Ustilaginomycetes</taxon>
        <taxon>Ustilaginales</taxon>
        <taxon>Ustilaginaceae</taxon>
        <taxon>Kalmanozyma</taxon>
    </lineage>
</organism>
<dbReference type="PANTHER" id="PTHR37079">
    <property type="entry name" value="SERINE/THREONINE-PROTEIN KINASE ATM"/>
    <property type="match status" value="1"/>
</dbReference>
<dbReference type="PROSITE" id="PS00915">
    <property type="entry name" value="PI3_4_KINASE_1"/>
    <property type="match status" value="1"/>
</dbReference>
<feature type="compositionally biased region" description="Polar residues" evidence="21">
    <location>
        <begin position="455"/>
        <end position="470"/>
    </location>
</feature>
<dbReference type="InterPro" id="IPR018936">
    <property type="entry name" value="PI3/4_kinase_CS"/>
</dbReference>
<dbReference type="Pfam" id="PF00454">
    <property type="entry name" value="PI3_PI4_kinase"/>
    <property type="match status" value="1"/>
</dbReference>
<evidence type="ECO:0000313" key="25">
    <source>
        <dbReference type="EMBL" id="EST09037.1"/>
    </source>
</evidence>
<evidence type="ECO:0000256" key="10">
    <source>
        <dbReference type="ARBA" id="ARBA00022763"/>
    </source>
</evidence>
<evidence type="ECO:0000256" key="14">
    <source>
        <dbReference type="ARBA" id="ARBA00025079"/>
    </source>
</evidence>
<dbReference type="SUPFAM" id="SSF48371">
    <property type="entry name" value="ARM repeat"/>
    <property type="match status" value="1"/>
</dbReference>
<feature type="domain" description="PI3K/PI4K catalytic" evidence="22">
    <location>
        <begin position="2773"/>
        <end position="3083"/>
    </location>
</feature>
<feature type="region of interest" description="Disordered" evidence="21">
    <location>
        <begin position="911"/>
        <end position="931"/>
    </location>
</feature>
<keyword evidence="10" id="KW-0227">DNA damage</keyword>
<evidence type="ECO:0000256" key="16">
    <source>
        <dbReference type="ARBA" id="ARBA00030222"/>
    </source>
</evidence>
<evidence type="ECO:0000256" key="2">
    <source>
        <dbReference type="ARBA" id="ARBA00010769"/>
    </source>
</evidence>
<dbReference type="InterPro" id="IPR044107">
    <property type="entry name" value="PIKKc_ATM"/>
</dbReference>
<keyword evidence="8" id="KW-0808">Transferase</keyword>
<evidence type="ECO:0000259" key="22">
    <source>
        <dbReference type="PROSITE" id="PS50290"/>
    </source>
</evidence>
<dbReference type="OMA" id="HACSVIR"/>
<proteinExistence type="inferred from homology"/>
<dbReference type="RefSeq" id="XP_016294026.1">
    <property type="nucleotide sequence ID" value="XM_016434623.1"/>
</dbReference>
<feature type="region of interest" description="Disordered" evidence="21">
    <location>
        <begin position="3054"/>
        <end position="3106"/>
    </location>
</feature>
<dbReference type="SMART" id="SM00146">
    <property type="entry name" value="PI3Kc"/>
    <property type="match status" value="1"/>
</dbReference>
<evidence type="ECO:0000313" key="26">
    <source>
        <dbReference type="Proteomes" id="UP000019377"/>
    </source>
</evidence>
<keyword evidence="26" id="KW-1185">Reference proteome</keyword>
<feature type="compositionally biased region" description="Low complexity" evidence="21">
    <location>
        <begin position="3068"/>
        <end position="3098"/>
    </location>
</feature>
<keyword evidence="13" id="KW-0539">Nucleus</keyword>
<dbReference type="InterPro" id="IPR003152">
    <property type="entry name" value="FATC_dom"/>
</dbReference>
<evidence type="ECO:0000256" key="19">
    <source>
        <dbReference type="ARBA" id="ARBA00047899"/>
    </source>
</evidence>
<dbReference type="InterPro" id="IPR000403">
    <property type="entry name" value="PI3/4_kinase_cat_dom"/>
</dbReference>
<dbReference type="GO" id="GO:0005524">
    <property type="term" value="F:ATP binding"/>
    <property type="evidence" value="ECO:0007669"/>
    <property type="project" value="UniProtKB-KW"/>
</dbReference>
<accession>V5GT30</accession>
<gene>
    <name evidence="25" type="ORF">PSEUBRA_SCAF13g01967</name>
</gene>
<evidence type="ECO:0000256" key="4">
    <source>
        <dbReference type="ARBA" id="ARBA00012513"/>
    </source>
</evidence>
<dbReference type="Pfam" id="PF25030">
    <property type="entry name" value="M-HEAT_ATR"/>
    <property type="match status" value="1"/>
</dbReference>
<evidence type="ECO:0000256" key="12">
    <source>
        <dbReference type="ARBA" id="ARBA00022840"/>
    </source>
</evidence>
<keyword evidence="12" id="KW-0067">ATP-binding</keyword>
<evidence type="ECO:0000256" key="13">
    <source>
        <dbReference type="ARBA" id="ARBA00023242"/>
    </source>
</evidence>
<evidence type="ECO:0000259" key="24">
    <source>
        <dbReference type="PROSITE" id="PS51190"/>
    </source>
</evidence>
<dbReference type="InterPro" id="IPR056802">
    <property type="entry name" value="ATR-like_M-HEAT"/>
</dbReference>
<keyword evidence="9" id="KW-0547">Nucleotide-binding</keyword>
<dbReference type="EMBL" id="KI545855">
    <property type="protein sequence ID" value="EST09037.1"/>
    <property type="molecule type" value="Genomic_DNA"/>
</dbReference>
<dbReference type="STRING" id="1365824.V5GT30"/>
<feature type="region of interest" description="Disordered" evidence="21">
    <location>
        <begin position="2649"/>
        <end position="2670"/>
    </location>
</feature>
<dbReference type="SMART" id="SM01343">
    <property type="entry name" value="FATC"/>
    <property type="match status" value="1"/>
</dbReference>
<dbReference type="CDD" id="cd05171">
    <property type="entry name" value="PIKKc_ATM"/>
    <property type="match status" value="1"/>
</dbReference>
<name>V5GT30_KALBG</name>
<dbReference type="Pfam" id="PF02260">
    <property type="entry name" value="FATC"/>
    <property type="match status" value="1"/>
</dbReference>
<dbReference type="GeneID" id="27417230"/>
<evidence type="ECO:0000256" key="21">
    <source>
        <dbReference type="SAM" id="MobiDB-lite"/>
    </source>
</evidence>
<protein>
    <recommendedName>
        <fullName evidence="5">Serine/threonine-protein kinase TEL1</fullName>
        <ecNumber evidence="4">2.7.11.1</ecNumber>
    </recommendedName>
    <alternativeName>
        <fullName evidence="15">ATM homolog</fullName>
    </alternativeName>
    <alternativeName>
        <fullName evidence="17 18">DNA-damage checkpoint kinase TEL1</fullName>
    </alternativeName>
    <alternativeName>
        <fullName evidence="6">Serine/threonine-protein kinase tel1</fullName>
    </alternativeName>
    <alternativeName>
        <fullName evidence="16">Telomere length regulation protein 1</fullName>
    </alternativeName>
</protein>
<dbReference type="SUPFAM" id="SSF56112">
    <property type="entry name" value="Protein kinase-like (PK-like)"/>
    <property type="match status" value="1"/>
</dbReference>
<evidence type="ECO:0000256" key="9">
    <source>
        <dbReference type="ARBA" id="ARBA00022741"/>
    </source>
</evidence>
<dbReference type="InterPro" id="IPR038980">
    <property type="entry name" value="ATM_plant"/>
</dbReference>
<dbReference type="InterPro" id="IPR014009">
    <property type="entry name" value="PIK_FAT"/>
</dbReference>
<dbReference type="Gene3D" id="1.10.1070.11">
    <property type="entry name" value="Phosphatidylinositol 3-/4-kinase, catalytic domain"/>
    <property type="match status" value="1"/>
</dbReference>
<keyword evidence="11" id="KW-0418">Kinase</keyword>
<dbReference type="Proteomes" id="UP000019377">
    <property type="component" value="Unassembled WGS sequence"/>
</dbReference>
<comment type="subunit">
    <text evidence="3">Associates with DNA double-strand breaks.</text>
</comment>
<dbReference type="SMART" id="SM01342">
    <property type="entry name" value="TAN"/>
    <property type="match status" value="1"/>
</dbReference>
<evidence type="ECO:0000256" key="17">
    <source>
        <dbReference type="ARBA" id="ARBA00031460"/>
    </source>
</evidence>
<feature type="region of interest" description="Disordered" evidence="21">
    <location>
        <begin position="971"/>
        <end position="1000"/>
    </location>
</feature>
<dbReference type="GO" id="GO:0006281">
    <property type="term" value="P:DNA repair"/>
    <property type="evidence" value="ECO:0007669"/>
    <property type="project" value="InterPro"/>
</dbReference>
<evidence type="ECO:0000256" key="3">
    <source>
        <dbReference type="ARBA" id="ARBA00011370"/>
    </source>
</evidence>
<dbReference type="PROSITE" id="PS50290">
    <property type="entry name" value="PI3_4_KINASE_3"/>
    <property type="match status" value="1"/>
</dbReference>
<comment type="function">
    <text evidence="14">Serine/threonine protein kinase which activates checkpoint signaling upon genotoxic stresses such as ionizing radiation (IR), ultraviolet light (UV), or DNA replication stalling, thereby acting as a DNA damage sensor. Recognizes the substrate consensus sequence [ST]-Q. Phosphorylates histone H2A to form H2AS128ph (gamma-H2A) at sites of DNA damage, involved in the regulation of DNA damage response mechanism. Required for the control of telomere length and genome stability.</text>
</comment>
<dbReference type="eggNOG" id="KOG0892">
    <property type="taxonomic scope" value="Eukaryota"/>
</dbReference>
<evidence type="ECO:0000259" key="23">
    <source>
        <dbReference type="PROSITE" id="PS51189"/>
    </source>
</evidence>
<keyword evidence="7" id="KW-0723">Serine/threonine-protein kinase</keyword>
<comment type="subcellular location">
    <subcellularLocation>
        <location evidence="1">Nucleus</location>
    </subcellularLocation>
</comment>
<evidence type="ECO:0000256" key="20">
    <source>
        <dbReference type="ARBA" id="ARBA00048679"/>
    </source>
</evidence>
<comment type="catalytic activity">
    <reaction evidence="20">
        <text>L-seryl-[protein] + ATP = O-phospho-L-seryl-[protein] + ADP + H(+)</text>
        <dbReference type="Rhea" id="RHEA:17989"/>
        <dbReference type="Rhea" id="RHEA-COMP:9863"/>
        <dbReference type="Rhea" id="RHEA-COMP:11604"/>
        <dbReference type="ChEBI" id="CHEBI:15378"/>
        <dbReference type="ChEBI" id="CHEBI:29999"/>
        <dbReference type="ChEBI" id="CHEBI:30616"/>
        <dbReference type="ChEBI" id="CHEBI:83421"/>
        <dbReference type="ChEBI" id="CHEBI:456216"/>
        <dbReference type="EC" id="2.7.11.1"/>
    </reaction>
</comment>
<feature type="region of interest" description="Disordered" evidence="21">
    <location>
        <begin position="2146"/>
        <end position="2168"/>
    </location>
</feature>
<comment type="catalytic activity">
    <reaction evidence="19">
        <text>L-threonyl-[protein] + ATP = O-phospho-L-threonyl-[protein] + ADP + H(+)</text>
        <dbReference type="Rhea" id="RHEA:46608"/>
        <dbReference type="Rhea" id="RHEA-COMP:11060"/>
        <dbReference type="Rhea" id="RHEA-COMP:11605"/>
        <dbReference type="ChEBI" id="CHEBI:15378"/>
        <dbReference type="ChEBI" id="CHEBI:30013"/>
        <dbReference type="ChEBI" id="CHEBI:30616"/>
        <dbReference type="ChEBI" id="CHEBI:61977"/>
        <dbReference type="ChEBI" id="CHEBI:456216"/>
        <dbReference type="EC" id="2.7.11.1"/>
    </reaction>
</comment>
<reference evidence="26" key="1">
    <citation type="journal article" date="2013" name="Genome Announc.">
        <title>Draft genome sequence of Pseudozyma brasiliensis sp. nov. strain GHG001, a high producer of endo-1,4-xylanase isolated from an insect pest of sugarcane.</title>
        <authorList>
            <person name="Oliveira J.V.D.C."/>
            <person name="dos Santos R.A.C."/>
            <person name="Borges T.A."/>
            <person name="Riano-Pachon D.M."/>
            <person name="Goldman G.H."/>
        </authorList>
    </citation>
    <scope>NUCLEOTIDE SEQUENCE [LARGE SCALE GENOMIC DNA]</scope>
    <source>
        <strain evidence="26">GHG001</strain>
    </source>
</reference>
<feature type="domain" description="FATC" evidence="24">
    <location>
        <begin position="3131"/>
        <end position="3163"/>
    </location>
</feature>
<comment type="similarity">
    <text evidence="2">Belongs to the PI3/PI4-kinase family. ATM subfamily.</text>
</comment>
<dbReference type="EC" id="2.7.11.1" evidence="4"/>
<dbReference type="InterPro" id="IPR036940">
    <property type="entry name" value="PI3/4_kinase_cat_sf"/>
</dbReference>
<evidence type="ECO:0000256" key="1">
    <source>
        <dbReference type="ARBA" id="ARBA00004123"/>
    </source>
</evidence>
<dbReference type="Pfam" id="PF11640">
    <property type="entry name" value="TAN"/>
    <property type="match status" value="1"/>
</dbReference>
<dbReference type="GO" id="GO:0035556">
    <property type="term" value="P:intracellular signal transduction"/>
    <property type="evidence" value="ECO:0007669"/>
    <property type="project" value="UniProtKB-ARBA"/>
</dbReference>
<feature type="region of interest" description="Disordered" evidence="21">
    <location>
        <begin position="419"/>
        <end position="485"/>
    </location>
</feature>
<evidence type="ECO:0000256" key="8">
    <source>
        <dbReference type="ARBA" id="ARBA00022679"/>
    </source>
</evidence>